<dbReference type="SUPFAM" id="SSF48371">
    <property type="entry name" value="ARM repeat"/>
    <property type="match status" value="1"/>
</dbReference>
<dbReference type="Gene3D" id="1.25.10.10">
    <property type="entry name" value="Leucine-rich Repeat Variant"/>
    <property type="match status" value="1"/>
</dbReference>
<proteinExistence type="predicted"/>
<dbReference type="RefSeq" id="WP_224195650.1">
    <property type="nucleotide sequence ID" value="NZ_JAIRAU010000044.1"/>
</dbReference>
<dbReference type="EMBL" id="JAIRAU010000044">
    <property type="protein sequence ID" value="MBZ5713917.1"/>
    <property type="molecule type" value="Genomic_DNA"/>
</dbReference>
<accession>A0ABS7U067</accession>
<evidence type="ECO:0008006" key="3">
    <source>
        <dbReference type="Google" id="ProtNLM"/>
    </source>
</evidence>
<dbReference type="InterPro" id="IPR016024">
    <property type="entry name" value="ARM-type_fold"/>
</dbReference>
<evidence type="ECO:0000313" key="1">
    <source>
        <dbReference type="EMBL" id="MBZ5713917.1"/>
    </source>
</evidence>
<sequence length="275" mass="30036">MARQDPAVLALLPLFKDRSPQGLARLLASVTDLGSDGLPALRRAARGSKQRAHRRVDVLLALGDSDPGGLPDREVRELLGVRDDTRGWLVQGMKSRPRFIPDLRAIARDRDDPDWAWAVDALGELRDRDGVEVLMAHAAGQHTPFVLLDALRKIADPIAALVFEPNLTHPEARTRVFALWGLAALGHATPIAGLVALLDDPEVRTPTSYEPGEARRAAQALCDVLGWPFEWNAEAVQATRERVRARFTEAYLAACAEALARGAFDLPPDHDAQLA</sequence>
<dbReference type="Proteomes" id="UP001139031">
    <property type="component" value="Unassembled WGS sequence"/>
</dbReference>
<gene>
    <name evidence="1" type="ORF">K7C98_32195</name>
</gene>
<name>A0ABS7U067_9BACT</name>
<comment type="caution">
    <text evidence="1">The sequence shown here is derived from an EMBL/GenBank/DDBJ whole genome shotgun (WGS) entry which is preliminary data.</text>
</comment>
<dbReference type="InterPro" id="IPR011989">
    <property type="entry name" value="ARM-like"/>
</dbReference>
<reference evidence="1" key="1">
    <citation type="submission" date="2021-08" db="EMBL/GenBank/DDBJ databases">
        <authorList>
            <person name="Stevens D.C."/>
        </authorList>
    </citation>
    <scope>NUCLEOTIDE SEQUENCE</scope>
    <source>
        <strain evidence="1">DSM 53165</strain>
    </source>
</reference>
<keyword evidence="2" id="KW-1185">Reference proteome</keyword>
<organism evidence="1 2">
    <name type="scientific">Nannocystis pusilla</name>
    <dbReference type="NCBI Taxonomy" id="889268"/>
    <lineage>
        <taxon>Bacteria</taxon>
        <taxon>Pseudomonadati</taxon>
        <taxon>Myxococcota</taxon>
        <taxon>Polyangia</taxon>
        <taxon>Nannocystales</taxon>
        <taxon>Nannocystaceae</taxon>
        <taxon>Nannocystis</taxon>
    </lineage>
</organism>
<evidence type="ECO:0000313" key="2">
    <source>
        <dbReference type="Proteomes" id="UP001139031"/>
    </source>
</evidence>
<protein>
    <recommendedName>
        <fullName evidence="3">HEAT repeat domain-containing protein</fullName>
    </recommendedName>
</protein>